<keyword evidence="5" id="KW-1185">Reference proteome</keyword>
<feature type="region of interest" description="Disordered" evidence="1">
    <location>
        <begin position="479"/>
        <end position="526"/>
    </location>
</feature>
<dbReference type="InterPro" id="IPR032675">
    <property type="entry name" value="LRR_dom_sf"/>
</dbReference>
<dbReference type="SUPFAM" id="SSF52047">
    <property type="entry name" value="RNI-like"/>
    <property type="match status" value="1"/>
</dbReference>
<evidence type="ECO:0000313" key="5">
    <source>
        <dbReference type="Proteomes" id="UP000199376"/>
    </source>
</evidence>
<feature type="transmembrane region" description="Helical" evidence="2">
    <location>
        <begin position="547"/>
        <end position="565"/>
    </location>
</feature>
<evidence type="ECO:0000259" key="3">
    <source>
        <dbReference type="Pfam" id="PF17966"/>
    </source>
</evidence>
<protein>
    <submittedName>
        <fullName evidence="4">Surface protein</fullName>
    </submittedName>
</protein>
<name>A0A1I1FJT1_9LACO</name>
<keyword evidence="2" id="KW-1133">Transmembrane helix</keyword>
<reference evidence="4 5" key="1">
    <citation type="submission" date="2016-10" db="EMBL/GenBank/DDBJ databases">
        <authorList>
            <person name="de Groot N.N."/>
        </authorList>
    </citation>
    <scope>NUCLEOTIDE SEQUENCE [LARGE SCALE GENOMIC DNA]</scope>
    <source>
        <strain evidence="4 5">DSM 19113</strain>
    </source>
</reference>
<gene>
    <name evidence="4" type="ORF">SAMN05660453_0793</name>
</gene>
<feature type="compositionally biased region" description="Low complexity" evidence="1">
    <location>
        <begin position="484"/>
        <end position="515"/>
    </location>
</feature>
<dbReference type="EMBL" id="FOLI01000003">
    <property type="protein sequence ID" value="SFB99759.1"/>
    <property type="molecule type" value="Genomic_DNA"/>
</dbReference>
<evidence type="ECO:0000256" key="2">
    <source>
        <dbReference type="SAM" id="Phobius"/>
    </source>
</evidence>
<organism evidence="4 5">
    <name type="scientific">Fructobacillus durionis</name>
    <dbReference type="NCBI Taxonomy" id="283737"/>
    <lineage>
        <taxon>Bacteria</taxon>
        <taxon>Bacillati</taxon>
        <taxon>Bacillota</taxon>
        <taxon>Bacilli</taxon>
        <taxon>Lactobacillales</taxon>
        <taxon>Lactobacillaceae</taxon>
        <taxon>Fructobacillus</taxon>
    </lineage>
</organism>
<feature type="domain" description="Mub B2-like" evidence="3">
    <location>
        <begin position="367"/>
        <end position="437"/>
    </location>
</feature>
<dbReference type="RefSeq" id="WP_159427785.1">
    <property type="nucleotide sequence ID" value="NZ_FOLI01000003.1"/>
</dbReference>
<proteinExistence type="predicted"/>
<dbReference type="InterPro" id="IPR041495">
    <property type="entry name" value="Mub_B2"/>
</dbReference>
<dbReference type="InterPro" id="IPR005046">
    <property type="entry name" value="DUF285"/>
</dbReference>
<keyword evidence="2" id="KW-0812">Transmembrane</keyword>
<dbReference type="OrthoDB" id="2317670at2"/>
<evidence type="ECO:0000313" key="4">
    <source>
        <dbReference type="EMBL" id="SFB99759.1"/>
    </source>
</evidence>
<dbReference type="InterPro" id="IPR011889">
    <property type="entry name" value="Liste_lipo_26"/>
</dbReference>
<evidence type="ECO:0000256" key="1">
    <source>
        <dbReference type="SAM" id="MobiDB-lite"/>
    </source>
</evidence>
<accession>A0A1I1FJT1</accession>
<dbReference type="Gene3D" id="2.60.40.4300">
    <property type="match status" value="1"/>
</dbReference>
<dbReference type="Gene3D" id="3.80.10.10">
    <property type="entry name" value="Ribonuclease Inhibitor"/>
    <property type="match status" value="1"/>
</dbReference>
<dbReference type="NCBIfam" id="TIGR02167">
    <property type="entry name" value="Liste_lipo_26"/>
    <property type="match status" value="5"/>
</dbReference>
<dbReference type="Pfam" id="PF17966">
    <property type="entry name" value="Muc_B2"/>
    <property type="match status" value="1"/>
</dbReference>
<dbReference type="Proteomes" id="UP000199376">
    <property type="component" value="Unassembled WGS sequence"/>
</dbReference>
<dbReference type="Pfam" id="PF03382">
    <property type="entry name" value="DUF285"/>
    <property type="match status" value="1"/>
</dbReference>
<keyword evidence="2" id="KW-0472">Membrane</keyword>
<dbReference type="AlphaFoldDB" id="A0A1I1FJT1"/>
<sequence>MKNTLTTASQKEHKVLHKIKKNWVVLSFSTLALLGAGSLVSNEGTHLLPSGTISASADTNVTTGTLGTVSYTYDNSTNTLTFTSGGTLPPASNDEQRIDRLFQHLQHIVFTQTVQAPKDSTRLFAMLHSLQDFTGLNYLDTSNVTSMNAMFNQESTITSLDLSGFDTSKVTDMSWMFTKTNNLQTVNLSSFNTSNVTTFEATFMESGLQSLNLSSFDTSKVVFMNDTFSHMANIQSLDLSNFNTASLTDMHSLFEGSTALKSVDISSFNTDKIVTKITVGTEHKVLDKTGVSDMFENTGNGSTLAIKLPSASFYNDAGLGNGYSAFVAVNGGTVTDPKGTLLTKAAFQNIFSTGAKTSDWYVCSSLTKTTQNKTLTRTVNYVDANGNEITGQAPTTQTLHFHRTVTGLAGTNYKSYSDWEADSTADQAFDNIDVPQSLNDGQLINPTVNGKNVKTISTNLPTLDDNDAQTENVNVIYSAKSADTPSNNNDNGGPSSNNSGSDSSNNGTNNSNNNRSSHHSLTLPSTGGNESLAAALPATAKVVSKNVFITVPFLFTSLAAGLYFTTKKR</sequence>
<dbReference type="STRING" id="283737.SAMN05660453_0793"/>